<accession>A0A9P1BR08</accession>
<protein>
    <submittedName>
        <fullName evidence="6">Esterase C25G4.2</fullName>
    </submittedName>
</protein>
<organism evidence="5">
    <name type="scientific">Cladocopium goreaui</name>
    <dbReference type="NCBI Taxonomy" id="2562237"/>
    <lineage>
        <taxon>Eukaryota</taxon>
        <taxon>Sar</taxon>
        <taxon>Alveolata</taxon>
        <taxon>Dinophyceae</taxon>
        <taxon>Suessiales</taxon>
        <taxon>Symbiodiniaceae</taxon>
        <taxon>Cladocopium</taxon>
    </lineage>
</organism>
<feature type="compositionally biased region" description="Polar residues" evidence="3">
    <location>
        <begin position="965"/>
        <end position="974"/>
    </location>
</feature>
<dbReference type="InterPro" id="IPR029058">
    <property type="entry name" value="AB_hydrolase_fold"/>
</dbReference>
<feature type="region of interest" description="Disordered" evidence="3">
    <location>
        <begin position="615"/>
        <end position="642"/>
    </location>
</feature>
<dbReference type="InterPro" id="IPR005645">
    <property type="entry name" value="FSH-like_dom"/>
</dbReference>
<keyword evidence="2" id="KW-0175">Coiled coil</keyword>
<reference evidence="5" key="1">
    <citation type="submission" date="2022-10" db="EMBL/GenBank/DDBJ databases">
        <authorList>
            <person name="Chen Y."/>
            <person name="Dougan E. K."/>
            <person name="Chan C."/>
            <person name="Rhodes N."/>
            <person name="Thang M."/>
        </authorList>
    </citation>
    <scope>NUCLEOTIDE SEQUENCE</scope>
</reference>
<dbReference type="Proteomes" id="UP001152797">
    <property type="component" value="Unassembled WGS sequence"/>
</dbReference>
<evidence type="ECO:0000313" key="7">
    <source>
        <dbReference type="Proteomes" id="UP001152797"/>
    </source>
</evidence>
<dbReference type="InterPro" id="IPR050593">
    <property type="entry name" value="LovG"/>
</dbReference>
<evidence type="ECO:0000313" key="6">
    <source>
        <dbReference type="EMBL" id="CAL4765069.1"/>
    </source>
</evidence>
<evidence type="ECO:0000256" key="2">
    <source>
        <dbReference type="SAM" id="Coils"/>
    </source>
</evidence>
<feature type="coiled-coil region" evidence="2">
    <location>
        <begin position="697"/>
        <end position="756"/>
    </location>
</feature>
<dbReference type="EMBL" id="CAMXCT010000364">
    <property type="protein sequence ID" value="CAI3977757.1"/>
    <property type="molecule type" value="Genomic_DNA"/>
</dbReference>
<evidence type="ECO:0000256" key="3">
    <source>
        <dbReference type="SAM" id="MobiDB-lite"/>
    </source>
</evidence>
<feature type="domain" description="Serine hydrolase" evidence="4">
    <location>
        <begin position="338"/>
        <end position="560"/>
    </location>
</feature>
<keyword evidence="7" id="KW-1185">Reference proteome</keyword>
<evidence type="ECO:0000259" key="4">
    <source>
        <dbReference type="Pfam" id="PF03959"/>
    </source>
</evidence>
<evidence type="ECO:0000256" key="1">
    <source>
        <dbReference type="ARBA" id="ARBA00022801"/>
    </source>
</evidence>
<keyword evidence="1" id="KW-0378">Hydrolase</keyword>
<dbReference type="Pfam" id="PF03959">
    <property type="entry name" value="FSH1"/>
    <property type="match status" value="1"/>
</dbReference>
<dbReference type="GO" id="GO:0005634">
    <property type="term" value="C:nucleus"/>
    <property type="evidence" value="ECO:0007669"/>
    <property type="project" value="TreeGrafter"/>
</dbReference>
<dbReference type="EMBL" id="CAMXCT030000364">
    <property type="protein sequence ID" value="CAL4765069.1"/>
    <property type="molecule type" value="Genomic_DNA"/>
</dbReference>
<dbReference type="GO" id="GO:0005737">
    <property type="term" value="C:cytoplasm"/>
    <property type="evidence" value="ECO:0007669"/>
    <property type="project" value="TreeGrafter"/>
</dbReference>
<proteinExistence type="predicted"/>
<reference evidence="6 7" key="2">
    <citation type="submission" date="2024-05" db="EMBL/GenBank/DDBJ databases">
        <authorList>
            <person name="Chen Y."/>
            <person name="Shah S."/>
            <person name="Dougan E. K."/>
            <person name="Thang M."/>
            <person name="Chan C."/>
        </authorList>
    </citation>
    <scope>NUCLEOTIDE SEQUENCE [LARGE SCALE GENOMIC DNA]</scope>
</reference>
<feature type="compositionally biased region" description="Low complexity" evidence="3">
    <location>
        <begin position="625"/>
        <end position="637"/>
    </location>
</feature>
<dbReference type="GO" id="GO:0016787">
    <property type="term" value="F:hydrolase activity"/>
    <property type="evidence" value="ECO:0007669"/>
    <property type="project" value="UniProtKB-KW"/>
</dbReference>
<dbReference type="EMBL" id="CAMXCT020000364">
    <property type="protein sequence ID" value="CAL1131132.1"/>
    <property type="molecule type" value="Genomic_DNA"/>
</dbReference>
<dbReference type="PANTHER" id="PTHR48070:SF6">
    <property type="entry name" value="ESTERASE OVCA2"/>
    <property type="match status" value="1"/>
</dbReference>
<dbReference type="OrthoDB" id="414698at2759"/>
<dbReference type="Gene3D" id="3.40.50.1820">
    <property type="entry name" value="alpha/beta hydrolase"/>
    <property type="match status" value="1"/>
</dbReference>
<comment type="caution">
    <text evidence="5">The sequence shown here is derived from an EMBL/GenBank/DDBJ whole genome shotgun (WGS) entry which is preliminary data.</text>
</comment>
<dbReference type="AlphaFoldDB" id="A0A9P1BR08"/>
<name>A0A9P1BR08_9DINO</name>
<gene>
    <name evidence="5" type="ORF">C1SCF055_LOCUS5875</name>
</gene>
<dbReference type="PANTHER" id="PTHR48070">
    <property type="entry name" value="ESTERASE OVCA2"/>
    <property type="match status" value="1"/>
</dbReference>
<feature type="region of interest" description="Disordered" evidence="3">
    <location>
        <begin position="950"/>
        <end position="974"/>
    </location>
</feature>
<evidence type="ECO:0000313" key="5">
    <source>
        <dbReference type="EMBL" id="CAI3977757.1"/>
    </source>
</evidence>
<sequence length="974" mass="110396">MRGLVSSLLPSVFWVILSLSRQWVVTGLVSSHCWLLPRLILPLLQAGLLGLFAGLHIRAGTAGISPCLPMPWLQLQQISKFALRLVIDMVASVQLSGCGLRIRLQIEADPGSAKKCLQQYPLNLLPFEKSCEPLVKELLSQRSIPLPEKIQEALYKNLLRVLAFSATAALQSSKLDVFGICVDPNFRLNSMLIRKAERSKKNKQSRTPASMMNTLTSHRRATDCSTGYYWEKGLQLDGLLVLSEKVWMACGGVDKGGLLVRQGCELTSELLPERLATGATVQEMEPVVDGSRLHYQLLDGSGPKTGWVTVQAQGKELMRKAVASAIADAPACEPIKERKIRILALAGSLTCKEMIRYQCGPLAAMLGKETAEWTFAEGTVQHPWDVSVHLSDFEKALVGKRQQIWSWYEDIYHCPKERSMIEKQFDKEVVVETVEIEDKVEKLQQRLEEEGPFDVVIGFSQGCIMMHFLIGLLWKEGRSIPWKLSIFFEGMHIRDHRYDSLFVESLPHRTIHIFGKASPYYLYAREGWCSSKKVEDYYQDPKVLLHQEGHCFPMLQPDAKEIYEVLCQEIKRHGRRLLTLPGRSAPAVETVADQHLCPGCSEKSRKLELLAENYQRRNGGGGRPSKSPSSESTISSSFLPTAAADASDASGVEELIRELRQCQEERTAALEEASSALSEAHVAEEKFRVRASEAVRVDLLRRELEIKRQSCQKLRKRLEMTRKEKDAVTKSCLTGVEAAHMQMMQMRDELDMLTQAASEEQPHQGSPKDDEELAWRQLKLLECRNLRHDLSKWKHQVATLENKRPADEVEVRRLKAEVMHAQDVLESTRHAVRHLEVEQENMGDSEDDEYDLPSPSTEVLVERHVREKAEERGSHLARKAKRLAQVLLAQRLLIQRLEKQLLIEESQLEQKDLRLAGEEKLHLRLKVALRQRSDEIVVDRILGKMSIPRKEKMKVKKAIDETDTPKSNSKSEPT</sequence>